<feature type="transmembrane region" description="Helical" evidence="15">
    <location>
        <begin position="242"/>
        <end position="262"/>
    </location>
</feature>
<dbReference type="Pfam" id="PF01794">
    <property type="entry name" value="Ferric_reduct"/>
    <property type="match status" value="1"/>
</dbReference>
<organism evidence="17 18">
    <name type="scientific">Microdochium trichocladiopsis</name>
    <dbReference type="NCBI Taxonomy" id="1682393"/>
    <lineage>
        <taxon>Eukaryota</taxon>
        <taxon>Fungi</taxon>
        <taxon>Dikarya</taxon>
        <taxon>Ascomycota</taxon>
        <taxon>Pezizomycotina</taxon>
        <taxon>Sordariomycetes</taxon>
        <taxon>Xylariomycetidae</taxon>
        <taxon>Xylariales</taxon>
        <taxon>Microdochiaceae</taxon>
        <taxon>Microdochium</taxon>
    </lineage>
</organism>
<dbReference type="GO" id="GO:0005886">
    <property type="term" value="C:plasma membrane"/>
    <property type="evidence" value="ECO:0007669"/>
    <property type="project" value="UniProtKB-SubCell"/>
</dbReference>
<dbReference type="SUPFAM" id="SSF63380">
    <property type="entry name" value="Riboflavin synthase domain-like"/>
    <property type="match status" value="1"/>
</dbReference>
<evidence type="ECO:0000256" key="8">
    <source>
        <dbReference type="ARBA" id="ARBA00022989"/>
    </source>
</evidence>
<feature type="domain" description="FAD-binding FR-type" evidence="16">
    <location>
        <begin position="295"/>
        <end position="415"/>
    </location>
</feature>
<dbReference type="Pfam" id="PF08030">
    <property type="entry name" value="NAD_binding_6"/>
    <property type="match status" value="1"/>
</dbReference>
<comment type="subcellular location">
    <subcellularLocation>
        <location evidence="1">Cell membrane</location>
        <topology evidence="1">Multi-pass membrane protein</topology>
    </subcellularLocation>
</comment>
<keyword evidence="6 15" id="KW-0812">Transmembrane</keyword>
<dbReference type="RefSeq" id="XP_046017452.1">
    <property type="nucleotide sequence ID" value="XM_046152953.1"/>
</dbReference>
<evidence type="ECO:0000256" key="14">
    <source>
        <dbReference type="SAM" id="MobiDB-lite"/>
    </source>
</evidence>
<dbReference type="GeneID" id="70182499"/>
<accession>A0A9P8YG34</accession>
<evidence type="ECO:0000256" key="7">
    <source>
        <dbReference type="ARBA" id="ARBA00022982"/>
    </source>
</evidence>
<dbReference type="GO" id="GO:0052851">
    <property type="term" value="F:ferric-chelate reductase (NADPH) activity"/>
    <property type="evidence" value="ECO:0007669"/>
    <property type="project" value="UniProtKB-EC"/>
</dbReference>
<proteinExistence type="inferred from homology"/>
<name>A0A9P8YG34_9PEZI</name>
<keyword evidence="11 15" id="KW-0472">Membrane</keyword>
<dbReference type="InterPro" id="IPR013121">
    <property type="entry name" value="Fe_red_NAD-bd_6"/>
</dbReference>
<feature type="transmembrane region" description="Helical" evidence="15">
    <location>
        <begin position="20"/>
        <end position="43"/>
    </location>
</feature>
<dbReference type="InterPro" id="IPR017927">
    <property type="entry name" value="FAD-bd_FR_type"/>
</dbReference>
<dbReference type="GO" id="GO:0015677">
    <property type="term" value="P:copper ion import"/>
    <property type="evidence" value="ECO:0007669"/>
    <property type="project" value="TreeGrafter"/>
</dbReference>
<keyword evidence="9" id="KW-0560">Oxidoreductase</keyword>
<dbReference type="SFLD" id="SFLDS00052">
    <property type="entry name" value="Ferric_Reductase_Domain"/>
    <property type="match status" value="1"/>
</dbReference>
<keyword evidence="4" id="KW-0813">Transport</keyword>
<dbReference type="AlphaFoldDB" id="A0A9P8YG34"/>
<dbReference type="OrthoDB" id="3944240at2759"/>
<protein>
    <recommendedName>
        <fullName evidence="3">ferric-chelate reductase (NADPH)</fullName>
        <ecNumber evidence="3">1.16.1.9</ecNumber>
    </recommendedName>
</protein>
<dbReference type="PANTHER" id="PTHR32361">
    <property type="entry name" value="FERRIC/CUPRIC REDUCTASE TRANSMEMBRANE COMPONENT"/>
    <property type="match status" value="1"/>
</dbReference>
<dbReference type="InterPro" id="IPR017938">
    <property type="entry name" value="Riboflavin_synthase-like_b-brl"/>
</dbReference>
<dbReference type="PANTHER" id="PTHR32361:SF9">
    <property type="entry name" value="FERRIC REDUCTASE TRANSMEMBRANE COMPONENT 3-RELATED"/>
    <property type="match status" value="1"/>
</dbReference>
<evidence type="ECO:0000256" key="9">
    <source>
        <dbReference type="ARBA" id="ARBA00023002"/>
    </source>
</evidence>
<dbReference type="SFLD" id="SFLDG01168">
    <property type="entry name" value="Ferric_reductase_subgroup_(FRE"/>
    <property type="match status" value="1"/>
</dbReference>
<evidence type="ECO:0000256" key="2">
    <source>
        <dbReference type="ARBA" id="ARBA00006278"/>
    </source>
</evidence>
<keyword evidence="7" id="KW-0249">Electron transport</keyword>
<reference evidence="17" key="1">
    <citation type="journal article" date="2021" name="Nat. Commun.">
        <title>Genetic determinants of endophytism in the Arabidopsis root mycobiome.</title>
        <authorList>
            <person name="Mesny F."/>
            <person name="Miyauchi S."/>
            <person name="Thiergart T."/>
            <person name="Pickel B."/>
            <person name="Atanasova L."/>
            <person name="Karlsson M."/>
            <person name="Huettel B."/>
            <person name="Barry K.W."/>
            <person name="Haridas S."/>
            <person name="Chen C."/>
            <person name="Bauer D."/>
            <person name="Andreopoulos W."/>
            <person name="Pangilinan J."/>
            <person name="LaButti K."/>
            <person name="Riley R."/>
            <person name="Lipzen A."/>
            <person name="Clum A."/>
            <person name="Drula E."/>
            <person name="Henrissat B."/>
            <person name="Kohler A."/>
            <person name="Grigoriev I.V."/>
            <person name="Martin F.M."/>
            <person name="Hacquard S."/>
        </authorList>
    </citation>
    <scope>NUCLEOTIDE SEQUENCE</scope>
    <source>
        <strain evidence="17">MPI-CAGE-CH-0230</strain>
    </source>
</reference>
<dbReference type="GO" id="GO:0006826">
    <property type="term" value="P:iron ion transport"/>
    <property type="evidence" value="ECO:0007669"/>
    <property type="project" value="TreeGrafter"/>
</dbReference>
<dbReference type="EC" id="1.16.1.9" evidence="3"/>
<dbReference type="PROSITE" id="PS51384">
    <property type="entry name" value="FAD_FR"/>
    <property type="match status" value="1"/>
</dbReference>
<dbReference type="GO" id="GO:0006879">
    <property type="term" value="P:intracellular iron ion homeostasis"/>
    <property type="evidence" value="ECO:0007669"/>
    <property type="project" value="TreeGrafter"/>
</dbReference>
<dbReference type="EMBL" id="JAGTJQ010000002">
    <property type="protein sequence ID" value="KAH7038331.1"/>
    <property type="molecule type" value="Genomic_DNA"/>
</dbReference>
<dbReference type="Gene3D" id="3.40.50.80">
    <property type="entry name" value="Nucleotide-binding domain of ferredoxin-NADP reductase (FNR) module"/>
    <property type="match status" value="1"/>
</dbReference>
<dbReference type="Proteomes" id="UP000756346">
    <property type="component" value="Unassembled WGS sequence"/>
</dbReference>
<dbReference type="Pfam" id="PF08022">
    <property type="entry name" value="FAD_binding_8"/>
    <property type="match status" value="1"/>
</dbReference>
<evidence type="ECO:0000256" key="4">
    <source>
        <dbReference type="ARBA" id="ARBA00022448"/>
    </source>
</evidence>
<dbReference type="InterPro" id="IPR039261">
    <property type="entry name" value="FNR_nucleotide-bd"/>
</dbReference>
<keyword evidence="18" id="KW-1185">Reference proteome</keyword>
<comment type="caution">
    <text evidence="17">The sequence shown here is derived from an EMBL/GenBank/DDBJ whole genome shotgun (WGS) entry which is preliminary data.</text>
</comment>
<gene>
    <name evidence="17" type="ORF">B0I36DRAFT_316028</name>
</gene>
<feature type="transmembrane region" description="Helical" evidence="15">
    <location>
        <begin position="107"/>
        <end position="127"/>
    </location>
</feature>
<evidence type="ECO:0000313" key="18">
    <source>
        <dbReference type="Proteomes" id="UP000756346"/>
    </source>
</evidence>
<dbReference type="InterPro" id="IPR051410">
    <property type="entry name" value="Ferric/Cupric_Reductase"/>
</dbReference>
<keyword evidence="12" id="KW-0325">Glycoprotein</keyword>
<feature type="region of interest" description="Disordered" evidence="14">
    <location>
        <begin position="520"/>
        <end position="601"/>
    </location>
</feature>
<feature type="transmembrane region" description="Helical" evidence="15">
    <location>
        <begin position="215"/>
        <end position="235"/>
    </location>
</feature>
<evidence type="ECO:0000256" key="5">
    <source>
        <dbReference type="ARBA" id="ARBA00022475"/>
    </source>
</evidence>
<comment type="similarity">
    <text evidence="2">Belongs to the ferric reductase (FRE) family.</text>
</comment>
<evidence type="ECO:0000256" key="1">
    <source>
        <dbReference type="ARBA" id="ARBA00004651"/>
    </source>
</evidence>
<evidence type="ECO:0000256" key="3">
    <source>
        <dbReference type="ARBA" id="ARBA00012668"/>
    </source>
</evidence>
<evidence type="ECO:0000256" key="12">
    <source>
        <dbReference type="ARBA" id="ARBA00023180"/>
    </source>
</evidence>
<evidence type="ECO:0000259" key="16">
    <source>
        <dbReference type="PROSITE" id="PS51384"/>
    </source>
</evidence>
<evidence type="ECO:0000256" key="15">
    <source>
        <dbReference type="SAM" id="Phobius"/>
    </source>
</evidence>
<dbReference type="CDD" id="cd06186">
    <property type="entry name" value="NOX_Duox_like_FAD_NADP"/>
    <property type="match status" value="1"/>
</dbReference>
<evidence type="ECO:0000256" key="6">
    <source>
        <dbReference type="ARBA" id="ARBA00022692"/>
    </source>
</evidence>
<evidence type="ECO:0000256" key="13">
    <source>
        <dbReference type="ARBA" id="ARBA00048483"/>
    </source>
</evidence>
<evidence type="ECO:0000256" key="11">
    <source>
        <dbReference type="ARBA" id="ARBA00023136"/>
    </source>
</evidence>
<evidence type="ECO:0000313" key="17">
    <source>
        <dbReference type="EMBL" id="KAH7038331.1"/>
    </source>
</evidence>
<evidence type="ECO:0000256" key="10">
    <source>
        <dbReference type="ARBA" id="ARBA00023065"/>
    </source>
</evidence>
<dbReference type="InterPro" id="IPR013112">
    <property type="entry name" value="FAD-bd_8"/>
</dbReference>
<keyword evidence="8 15" id="KW-1133">Transmembrane helix</keyword>
<comment type="catalytic activity">
    <reaction evidence="13">
        <text>2 a Fe(II)-siderophore + NADP(+) + H(+) = 2 a Fe(III)-siderophore + NADPH</text>
        <dbReference type="Rhea" id="RHEA:28795"/>
        <dbReference type="Rhea" id="RHEA-COMP:11342"/>
        <dbReference type="Rhea" id="RHEA-COMP:11344"/>
        <dbReference type="ChEBI" id="CHEBI:15378"/>
        <dbReference type="ChEBI" id="CHEBI:29033"/>
        <dbReference type="ChEBI" id="CHEBI:29034"/>
        <dbReference type="ChEBI" id="CHEBI:57783"/>
        <dbReference type="ChEBI" id="CHEBI:58349"/>
        <dbReference type="EC" id="1.16.1.9"/>
    </reaction>
</comment>
<sequence length="679" mass="75982">MERRHDMHGMSSNSWSATNMGLAAAFWYLVAGVLGLCLVIRGVDHIQNRLRLKTLRARSVAYPTQPQNSWMQAWATLTAVAREASYPQLYIPTRGLQWLSPPPMGRILLLLAYWAVIIYMMTADAIFKDVLFWERIGYRNAWTSVMQVPLLYMLALKTNLVGLISGTSYERLNWLHRWVARTLFVTATVHGWHFYQQWVIADIVEWQLESMPMVVYGIGAWAILLWFFVTSLKPFRSMAYEVFVIQHIIGAVLFLWLLYVHLPQNAQYNVWFAVALLCLDRLVRGCMLVWQNTKLNPVRSRCSGGQRWGHQVQLAVVGDATTVVTIKDVHFKWRPGQHLWLWLPRIGLVDIHPYTIACPHRMPKTCICNSIQLVIRSHSGFSKKLHRHARKMADSGERGTLTAFVIGPFGNPPRWDVYETLVLISASTGASFTLPILENVLRAAESQGTACTKRVDFLLAARQGEELGFYIERLREAVDQARVVGIELNVHVAVTGKDQLGTITALPTKVQTTAYLDEKKAGPPSCCKHSRNDSSSSSESDEITPALRTASNNSRDSLRKSGANPHKDIEVTVTAEQPTEAAPCCHTTKPGSNKYDNDHNNNNDDDIVQITTSAARPDIQVFIRTAVEATGGETSVAVCGGQSLVAATRNCVAALSDERAVHKGTGAQGIFLHVEEYCF</sequence>
<keyword evidence="5" id="KW-1003">Cell membrane</keyword>
<dbReference type="InterPro" id="IPR013130">
    <property type="entry name" value="Fe3_Rdtase_TM_dom"/>
</dbReference>
<feature type="transmembrane region" description="Helical" evidence="15">
    <location>
        <begin position="178"/>
        <end position="195"/>
    </location>
</feature>
<feature type="transmembrane region" description="Helical" evidence="15">
    <location>
        <begin position="147"/>
        <end position="166"/>
    </location>
</feature>
<keyword evidence="10" id="KW-0406">Ion transport</keyword>